<dbReference type="Gene3D" id="3.30.1130.10">
    <property type="match status" value="1"/>
</dbReference>
<dbReference type="FunFam" id="3.30.1130.10:FF:000003">
    <property type="entry name" value="7,8-dihydroneopterin aldolase"/>
    <property type="match status" value="1"/>
</dbReference>
<evidence type="ECO:0000256" key="2">
    <source>
        <dbReference type="ARBA" id="ARBA00005013"/>
    </source>
</evidence>
<evidence type="ECO:0000256" key="6">
    <source>
        <dbReference type="ARBA" id="ARBA00055579"/>
    </source>
</evidence>
<sequence length="150" mass="16706">MFRCLRQGQRITSFCSSRQSLLRRLITSEPADRLLLRGLVFTGYHGVLPEENVLGQKFVVDADLSCDLRKAGLTDDLDATVSYADVYRLIKSIVEGKPRKLVEAVAEDIAAQILAQHTRVHAVNIHICKPHVAVEGVVDSLGVEIMRARR</sequence>
<keyword evidence="11" id="KW-1185">Reference proteome</keyword>
<evidence type="ECO:0000256" key="1">
    <source>
        <dbReference type="ARBA" id="ARBA00001353"/>
    </source>
</evidence>
<dbReference type="Proteomes" id="UP001465755">
    <property type="component" value="Unassembled WGS sequence"/>
</dbReference>
<comment type="function">
    <text evidence="8">Catalyzes the conversion of 7,8-dihydroneopterin to 6-hydroxymethyl-7,8-dihydropterin.</text>
</comment>
<dbReference type="PANTHER" id="PTHR42844">
    <property type="entry name" value="DIHYDRONEOPTERIN ALDOLASE 1-RELATED"/>
    <property type="match status" value="1"/>
</dbReference>
<gene>
    <name evidence="10" type="ORF">WJX73_001964</name>
</gene>
<dbReference type="GO" id="GO:0004150">
    <property type="term" value="F:dihydroneopterin aldolase activity"/>
    <property type="evidence" value="ECO:0007669"/>
    <property type="project" value="UniProtKB-UniRule"/>
</dbReference>
<dbReference type="NCBIfam" id="TIGR00525">
    <property type="entry name" value="folB"/>
    <property type="match status" value="1"/>
</dbReference>
<evidence type="ECO:0000256" key="8">
    <source>
        <dbReference type="RuleBase" id="RU362079"/>
    </source>
</evidence>
<feature type="domain" description="Dihydroneopterin aldolase/epimerase" evidence="9">
    <location>
        <begin position="34"/>
        <end position="147"/>
    </location>
</feature>
<name>A0AAW1P9T4_9CHLO</name>
<dbReference type="NCBIfam" id="TIGR00526">
    <property type="entry name" value="folB_dom"/>
    <property type="match status" value="1"/>
</dbReference>
<protein>
    <recommendedName>
        <fullName evidence="8">7,8-dihydroneopterin aldolase</fullName>
        <ecNumber evidence="8">4.1.2.25</ecNumber>
    </recommendedName>
</protein>
<comment type="caution">
    <text evidence="10">The sequence shown here is derived from an EMBL/GenBank/DDBJ whole genome shotgun (WGS) entry which is preliminary data.</text>
</comment>
<accession>A0AAW1P9T4</accession>
<evidence type="ECO:0000259" key="9">
    <source>
        <dbReference type="SMART" id="SM00905"/>
    </source>
</evidence>
<dbReference type="AlphaFoldDB" id="A0AAW1P9T4"/>
<dbReference type="GO" id="GO:0005737">
    <property type="term" value="C:cytoplasm"/>
    <property type="evidence" value="ECO:0007669"/>
    <property type="project" value="TreeGrafter"/>
</dbReference>
<dbReference type="SMART" id="SM00905">
    <property type="entry name" value="FolB"/>
    <property type="match status" value="1"/>
</dbReference>
<evidence type="ECO:0000256" key="7">
    <source>
        <dbReference type="ARBA" id="ARBA00063311"/>
    </source>
</evidence>
<keyword evidence="4 8" id="KW-0289">Folate biosynthesis</keyword>
<dbReference type="InterPro" id="IPR006156">
    <property type="entry name" value="Dihydroneopterin_aldolase"/>
</dbReference>
<dbReference type="PANTHER" id="PTHR42844:SF1">
    <property type="entry name" value="DIHYDRONEOPTERIN ALDOLASE 1-RELATED"/>
    <property type="match status" value="1"/>
</dbReference>
<dbReference type="InterPro" id="IPR006157">
    <property type="entry name" value="FolB_dom"/>
</dbReference>
<comment type="subunit">
    <text evidence="7">Homooctamer. Forms a hollow cylinder assembled from two ring-shaped tetramers.</text>
</comment>
<comment type="pathway">
    <text evidence="2 8">Cofactor biosynthesis; tetrahydrofolate biosynthesis; 2-amino-4-hydroxy-6-hydroxymethyl-7,8-dihydropteridine diphosphate from 7,8-dihydroneopterin triphosphate: step 3/4.</text>
</comment>
<evidence type="ECO:0000313" key="11">
    <source>
        <dbReference type="Proteomes" id="UP001465755"/>
    </source>
</evidence>
<dbReference type="CDD" id="cd00534">
    <property type="entry name" value="DHNA_DHNTPE"/>
    <property type="match status" value="1"/>
</dbReference>
<comment type="function">
    <text evidence="6">Catalyzes the conversion of 7,8-dihydroneopterin into 6-hydroxymethyl-7,8-dihydropterin, a biosynthetic precursor of the vitamin tetrahydrofolate. Can use L-threo-dihydroneopterin and D-erythro-dihydroneopterin as substrates for the formation of 6-hydroxymethyldihydropterin, but it can also catalyze the epimerization of carbon 2' of dihydroneopterin and dihydromonapterin.</text>
</comment>
<dbReference type="SUPFAM" id="SSF55620">
    <property type="entry name" value="Tetrahydrobiopterin biosynthesis enzymes-like"/>
    <property type="match status" value="1"/>
</dbReference>
<keyword evidence="5 8" id="KW-0456">Lyase</keyword>
<evidence type="ECO:0000256" key="5">
    <source>
        <dbReference type="ARBA" id="ARBA00023239"/>
    </source>
</evidence>
<organism evidence="10 11">
    <name type="scientific">Symbiochloris irregularis</name>
    <dbReference type="NCBI Taxonomy" id="706552"/>
    <lineage>
        <taxon>Eukaryota</taxon>
        <taxon>Viridiplantae</taxon>
        <taxon>Chlorophyta</taxon>
        <taxon>core chlorophytes</taxon>
        <taxon>Trebouxiophyceae</taxon>
        <taxon>Trebouxiales</taxon>
        <taxon>Trebouxiaceae</taxon>
        <taxon>Symbiochloris</taxon>
    </lineage>
</organism>
<reference evidence="10 11" key="1">
    <citation type="journal article" date="2024" name="Nat. Commun.">
        <title>Phylogenomics reveals the evolutionary origins of lichenization in chlorophyte algae.</title>
        <authorList>
            <person name="Puginier C."/>
            <person name="Libourel C."/>
            <person name="Otte J."/>
            <person name="Skaloud P."/>
            <person name="Haon M."/>
            <person name="Grisel S."/>
            <person name="Petersen M."/>
            <person name="Berrin J.G."/>
            <person name="Delaux P.M."/>
            <person name="Dal Grande F."/>
            <person name="Keller J."/>
        </authorList>
    </citation>
    <scope>NUCLEOTIDE SEQUENCE [LARGE SCALE GENOMIC DNA]</scope>
    <source>
        <strain evidence="10 11">SAG 2036</strain>
    </source>
</reference>
<dbReference type="GO" id="GO:0046656">
    <property type="term" value="P:folic acid biosynthetic process"/>
    <property type="evidence" value="ECO:0007669"/>
    <property type="project" value="UniProtKB-UniRule"/>
</dbReference>
<dbReference type="GO" id="GO:0046654">
    <property type="term" value="P:tetrahydrofolate biosynthetic process"/>
    <property type="evidence" value="ECO:0007669"/>
    <property type="project" value="UniProtKB-UniRule"/>
</dbReference>
<proteinExistence type="inferred from homology"/>
<dbReference type="Pfam" id="PF02152">
    <property type="entry name" value="FolB"/>
    <property type="match status" value="1"/>
</dbReference>
<dbReference type="InterPro" id="IPR043133">
    <property type="entry name" value="GTP-CH-I_C/QueF"/>
</dbReference>
<dbReference type="EMBL" id="JALJOQ010000035">
    <property type="protein sequence ID" value="KAK9806628.1"/>
    <property type="molecule type" value="Genomic_DNA"/>
</dbReference>
<evidence type="ECO:0000256" key="4">
    <source>
        <dbReference type="ARBA" id="ARBA00022909"/>
    </source>
</evidence>
<dbReference type="EC" id="4.1.2.25" evidence="8"/>
<comment type="catalytic activity">
    <reaction evidence="1 8">
        <text>7,8-dihydroneopterin = 6-hydroxymethyl-7,8-dihydropterin + glycolaldehyde</text>
        <dbReference type="Rhea" id="RHEA:10540"/>
        <dbReference type="ChEBI" id="CHEBI:17001"/>
        <dbReference type="ChEBI" id="CHEBI:17071"/>
        <dbReference type="ChEBI" id="CHEBI:44841"/>
        <dbReference type="EC" id="4.1.2.25"/>
    </reaction>
</comment>
<comment type="similarity">
    <text evidence="3 8">Belongs to the DHNA family.</text>
</comment>
<evidence type="ECO:0000256" key="3">
    <source>
        <dbReference type="ARBA" id="ARBA00005708"/>
    </source>
</evidence>
<evidence type="ECO:0000313" key="10">
    <source>
        <dbReference type="EMBL" id="KAK9806628.1"/>
    </source>
</evidence>